<evidence type="ECO:0000256" key="1">
    <source>
        <dbReference type="SAM" id="MobiDB-lite"/>
    </source>
</evidence>
<dbReference type="OrthoDB" id="2757545at2759"/>
<evidence type="ECO:0000313" key="3">
    <source>
        <dbReference type="Proteomes" id="UP000076532"/>
    </source>
</evidence>
<gene>
    <name evidence="2" type="ORF">FIBSPDRAFT_569589</name>
</gene>
<feature type="region of interest" description="Disordered" evidence="1">
    <location>
        <begin position="1"/>
        <end position="127"/>
    </location>
</feature>
<evidence type="ECO:0000313" key="2">
    <source>
        <dbReference type="EMBL" id="KZP19099.1"/>
    </source>
</evidence>
<accession>A0A166HPP3</accession>
<feature type="compositionally biased region" description="Pro residues" evidence="1">
    <location>
        <begin position="85"/>
        <end position="95"/>
    </location>
</feature>
<keyword evidence="3" id="KW-1185">Reference proteome</keyword>
<dbReference type="Proteomes" id="UP000076532">
    <property type="component" value="Unassembled WGS sequence"/>
</dbReference>
<dbReference type="EMBL" id="KV417566">
    <property type="protein sequence ID" value="KZP19099.1"/>
    <property type="molecule type" value="Genomic_DNA"/>
</dbReference>
<reference evidence="2 3" key="1">
    <citation type="journal article" date="2016" name="Mol. Biol. Evol.">
        <title>Comparative Genomics of Early-Diverging Mushroom-Forming Fungi Provides Insights into the Origins of Lignocellulose Decay Capabilities.</title>
        <authorList>
            <person name="Nagy L.G."/>
            <person name="Riley R."/>
            <person name="Tritt A."/>
            <person name="Adam C."/>
            <person name="Daum C."/>
            <person name="Floudas D."/>
            <person name="Sun H."/>
            <person name="Yadav J.S."/>
            <person name="Pangilinan J."/>
            <person name="Larsson K.H."/>
            <person name="Matsuura K."/>
            <person name="Barry K."/>
            <person name="Labutti K."/>
            <person name="Kuo R."/>
            <person name="Ohm R.A."/>
            <person name="Bhattacharya S.S."/>
            <person name="Shirouzu T."/>
            <person name="Yoshinaga Y."/>
            <person name="Martin F.M."/>
            <person name="Grigoriev I.V."/>
            <person name="Hibbett D.S."/>
        </authorList>
    </citation>
    <scope>NUCLEOTIDE SEQUENCE [LARGE SCALE GENOMIC DNA]</scope>
    <source>
        <strain evidence="2 3">CBS 109695</strain>
    </source>
</reference>
<sequence length="158" mass="16430">MDPSGGSDIETAAPPAVSSLRSRFEQLTVEKTSTPANKGRFGSRSPGPSSPRPRDVSGSQLYQLQDGELRAATAPSDLKTGIKRAPPPPPPPRTPQPTAATRPALSPLLRPVPTPSSPSINQQGLPVISPRVVSQRVGEDNIASPSSGGVAALRNKFV</sequence>
<protein>
    <submittedName>
        <fullName evidence="2">Uncharacterized protein</fullName>
    </submittedName>
</protein>
<dbReference type="AlphaFoldDB" id="A0A166HPP3"/>
<proteinExistence type="predicted"/>
<name>A0A166HPP3_9AGAM</name>
<organism evidence="2 3">
    <name type="scientific">Athelia psychrophila</name>
    <dbReference type="NCBI Taxonomy" id="1759441"/>
    <lineage>
        <taxon>Eukaryota</taxon>
        <taxon>Fungi</taxon>
        <taxon>Dikarya</taxon>
        <taxon>Basidiomycota</taxon>
        <taxon>Agaricomycotina</taxon>
        <taxon>Agaricomycetes</taxon>
        <taxon>Agaricomycetidae</taxon>
        <taxon>Atheliales</taxon>
        <taxon>Atheliaceae</taxon>
        <taxon>Athelia</taxon>
    </lineage>
</organism>